<sequence length="978" mass="110710">MTLTANEASEVVPFSLRDEPSLIEKAWPTAKISAETQKERKAVQGQTLTGLGSYWKGRKPLILTRACVLATLLPATDDLERDVEIFEKLMGMSDETFGRRFEGGPTAFAKLFPEHAYEVADDTGRWNWRDDLDPRERQKRIARAFMDMPYAQRLAHVKRPEELAERDLLSGIWQEVNDHLGTSARTIAELVEQLGIMRFGRRPLLADTFSGSGSIPYEAARVGCDVLASDLNPVACMLSWASFNIVGASPERHRQIEREMQDIADRVDRKISDLGIEHDEKGNRAKLYLYCIETKCPRTGWMVPLSPTWMISKKRNTIARLVPDHANKRYDIDILTGVTDAEVKASETGTLQKGRMLHPMLDDDLGISIKEIRGDFRTDSGVNGNRLRPWQQNDVSPRPEDIFQERLYAIQWMDAEDIKNGKANPRNWFASVTPDDLSRESAANDYAAQNLEKWRREGCAPDMEIETGQETARLLRERGWTHWHQLFCARQLIAGALVLQNGQKSPETRALLARYINWNSKLCHYGTGAARESTAQTFYNQALNTFPNYGVRSYGFARSFLDGVPGNAPVGGNAQIKNASAKDVVAKVDMYITDPPYADAVQYDEITEFFIAWLRKNSPAPFNEWIWDSRRNLAIKGEGQSFKVAMIDAYRAMTEHMADNGIQIVQFTHQDAKTWSDMAQIFWGAGLQVVQDWYVSTETMTELKKGGYVQGTHMIVLKKRQGALSGYTDEIVHEIRDEVERQIKDMIGLNDQMDAARGENIFNDADLQMAGYAAALRVLTAYTKIDGNDMTREALRPRKKGEKTLVDELTEFAVQTANEFLVPEGLERELWLDFNGSERFYLKMMDIEEAGEAKLDQFQNFAKAFRVGDYDEMMASNSPNGAKLKTGTKLGKTSMAEGVPFGRDSIVRLTLRAIWRVGKEDEVEDVLEELRDLIPDYVRKRDVLVQLCTYMASKRGESEPEEASAARILGTAIQTERI</sequence>
<dbReference type="InterPro" id="IPR029063">
    <property type="entry name" value="SAM-dependent_MTases_sf"/>
</dbReference>
<feature type="domain" description="DUF1156" evidence="1">
    <location>
        <begin position="26"/>
        <end position="88"/>
    </location>
</feature>
<keyword evidence="3" id="KW-1185">Reference proteome</keyword>
<reference evidence="2 3" key="1">
    <citation type="submission" date="2018-10" db="EMBL/GenBank/DDBJ databases">
        <title>Genomic Encyclopedia of Archaeal and Bacterial Type Strains, Phase II (KMG-II): from individual species to whole genera.</title>
        <authorList>
            <person name="Goeker M."/>
        </authorList>
    </citation>
    <scope>NUCLEOTIDE SEQUENCE [LARGE SCALE GENOMIC DNA]</scope>
    <source>
        <strain evidence="2 3">DSM 29466</strain>
    </source>
</reference>
<organism evidence="2 3">
    <name type="scientific">Litoreibacter meonggei</name>
    <dbReference type="NCBI Taxonomy" id="1049199"/>
    <lineage>
        <taxon>Bacteria</taxon>
        <taxon>Pseudomonadati</taxon>
        <taxon>Pseudomonadota</taxon>
        <taxon>Alphaproteobacteria</taxon>
        <taxon>Rhodobacterales</taxon>
        <taxon>Roseobacteraceae</taxon>
        <taxon>Litoreibacter</taxon>
    </lineage>
</organism>
<dbReference type="Pfam" id="PF06634">
    <property type="entry name" value="DUF1156"/>
    <property type="match status" value="1"/>
</dbReference>
<dbReference type="OrthoDB" id="3197274at2"/>
<dbReference type="InterPro" id="IPR049953">
    <property type="entry name" value="Antiphage_assoc"/>
</dbReference>
<evidence type="ECO:0000313" key="3">
    <source>
        <dbReference type="Proteomes" id="UP000269157"/>
    </source>
</evidence>
<name>A0A497V226_9RHOB</name>
<dbReference type="InterPro" id="IPR009537">
    <property type="entry name" value="DUF1156"/>
</dbReference>
<evidence type="ECO:0000313" key="2">
    <source>
        <dbReference type="EMBL" id="RLJ36257.1"/>
    </source>
</evidence>
<dbReference type="Proteomes" id="UP000269157">
    <property type="component" value="Unassembled WGS sequence"/>
</dbReference>
<evidence type="ECO:0000259" key="1">
    <source>
        <dbReference type="Pfam" id="PF06634"/>
    </source>
</evidence>
<keyword evidence="2" id="KW-0808">Transferase</keyword>
<protein>
    <submittedName>
        <fullName evidence="2">Adenine-specific DNA methylase</fullName>
    </submittedName>
</protein>
<dbReference type="GO" id="GO:0032259">
    <property type="term" value="P:methylation"/>
    <property type="evidence" value="ECO:0007669"/>
    <property type="project" value="UniProtKB-KW"/>
</dbReference>
<keyword evidence="2" id="KW-0489">Methyltransferase</keyword>
<dbReference type="RefSeq" id="WP_121028201.1">
    <property type="nucleotide sequence ID" value="NZ_RCCE01000009.1"/>
</dbReference>
<dbReference type="NCBIfam" id="NF042963">
    <property type="entry name" value="DUF1156_antiphage"/>
    <property type="match status" value="1"/>
</dbReference>
<gene>
    <name evidence="2" type="ORF">BCF46_3839</name>
</gene>
<dbReference type="SUPFAM" id="SSF53335">
    <property type="entry name" value="S-adenosyl-L-methionine-dependent methyltransferases"/>
    <property type="match status" value="2"/>
</dbReference>
<proteinExistence type="predicted"/>
<accession>A0A497V226</accession>
<dbReference type="Gene3D" id="3.40.50.150">
    <property type="entry name" value="Vaccinia Virus protein VP39"/>
    <property type="match status" value="1"/>
</dbReference>
<dbReference type="GO" id="GO:0008168">
    <property type="term" value="F:methyltransferase activity"/>
    <property type="evidence" value="ECO:0007669"/>
    <property type="project" value="UniProtKB-KW"/>
</dbReference>
<dbReference type="AlphaFoldDB" id="A0A497V226"/>
<dbReference type="EMBL" id="RCCE01000009">
    <property type="protein sequence ID" value="RLJ36257.1"/>
    <property type="molecule type" value="Genomic_DNA"/>
</dbReference>
<comment type="caution">
    <text evidence="2">The sequence shown here is derived from an EMBL/GenBank/DDBJ whole genome shotgun (WGS) entry which is preliminary data.</text>
</comment>